<evidence type="ECO:0000313" key="2">
    <source>
        <dbReference type="EMBL" id="KAG0729429.1"/>
    </source>
</evidence>
<organism evidence="2 3">
    <name type="scientific">Chionoecetes opilio</name>
    <name type="common">Atlantic snow crab</name>
    <name type="synonym">Cancer opilio</name>
    <dbReference type="NCBI Taxonomy" id="41210"/>
    <lineage>
        <taxon>Eukaryota</taxon>
        <taxon>Metazoa</taxon>
        <taxon>Ecdysozoa</taxon>
        <taxon>Arthropoda</taxon>
        <taxon>Crustacea</taxon>
        <taxon>Multicrustacea</taxon>
        <taxon>Malacostraca</taxon>
        <taxon>Eumalacostraca</taxon>
        <taxon>Eucarida</taxon>
        <taxon>Decapoda</taxon>
        <taxon>Pleocyemata</taxon>
        <taxon>Brachyura</taxon>
        <taxon>Eubrachyura</taxon>
        <taxon>Majoidea</taxon>
        <taxon>Majidae</taxon>
        <taxon>Chionoecetes</taxon>
    </lineage>
</organism>
<dbReference type="AlphaFoldDB" id="A0A8J4YRU2"/>
<protein>
    <submittedName>
        <fullName evidence="2">Uncharacterized protein</fullName>
    </submittedName>
</protein>
<gene>
    <name evidence="2" type="ORF">GWK47_030341</name>
</gene>
<dbReference type="Proteomes" id="UP000770661">
    <property type="component" value="Unassembled WGS sequence"/>
</dbReference>
<name>A0A8J4YRU2_CHIOP</name>
<comment type="caution">
    <text evidence="2">The sequence shown here is derived from an EMBL/GenBank/DDBJ whole genome shotgun (WGS) entry which is preliminary data.</text>
</comment>
<reference evidence="2" key="1">
    <citation type="submission" date="2020-07" db="EMBL/GenBank/DDBJ databases">
        <title>The High-quality genome of the commercially important snow crab, Chionoecetes opilio.</title>
        <authorList>
            <person name="Jeong J.-H."/>
            <person name="Ryu S."/>
        </authorList>
    </citation>
    <scope>NUCLEOTIDE SEQUENCE</scope>
    <source>
        <strain evidence="2">MADBK_172401_WGS</strain>
        <tissue evidence="2">Digestive gland</tissue>
    </source>
</reference>
<proteinExistence type="predicted"/>
<dbReference type="EMBL" id="JACEEZ010001194">
    <property type="protein sequence ID" value="KAG0729429.1"/>
    <property type="molecule type" value="Genomic_DNA"/>
</dbReference>
<evidence type="ECO:0000256" key="1">
    <source>
        <dbReference type="SAM" id="MobiDB-lite"/>
    </source>
</evidence>
<feature type="region of interest" description="Disordered" evidence="1">
    <location>
        <begin position="1"/>
        <end position="30"/>
    </location>
</feature>
<sequence>MKVHSKNNPPMSPKGDLPGEGDMDRSSPILDDFDEELFIAPNKGGKGILRVQGSKHPLRATQECSTESVDAIRCLMGAIKSILNEFPFGQADQQPLPAKQRLQRELKAGAPDEML</sequence>
<accession>A0A8J4YRU2</accession>
<keyword evidence="3" id="KW-1185">Reference proteome</keyword>
<evidence type="ECO:0000313" key="3">
    <source>
        <dbReference type="Proteomes" id="UP000770661"/>
    </source>
</evidence>